<evidence type="ECO:0000313" key="1">
    <source>
        <dbReference type="EMBL" id="EFN88060.1"/>
    </source>
</evidence>
<sequence length="102" mass="11898">MGTDVGHAVSTRHVSEEHQYVQRLECGAPENDDDIIALTLAFALALKQFSFSCQNQHQMPKAHGQRTLPQTLWLGYNNILQWLREHCHYNTHKHKPYLRTLY</sequence>
<dbReference type="InParanoid" id="E2B8B9"/>
<proteinExistence type="predicted"/>
<name>E2B8B9_HARSA</name>
<gene>
    <name evidence="1" type="ORF">EAI_15285</name>
</gene>
<keyword evidence="2" id="KW-1185">Reference proteome</keyword>
<dbReference type="AlphaFoldDB" id="E2B8B9"/>
<evidence type="ECO:0000313" key="2">
    <source>
        <dbReference type="Proteomes" id="UP000008237"/>
    </source>
</evidence>
<dbReference type="EMBL" id="GL446290">
    <property type="protein sequence ID" value="EFN88060.1"/>
    <property type="molecule type" value="Genomic_DNA"/>
</dbReference>
<protein>
    <submittedName>
        <fullName evidence="1">Uncharacterized protein</fullName>
    </submittedName>
</protein>
<organism evidence="2">
    <name type="scientific">Harpegnathos saltator</name>
    <name type="common">Jerdon's jumping ant</name>
    <dbReference type="NCBI Taxonomy" id="610380"/>
    <lineage>
        <taxon>Eukaryota</taxon>
        <taxon>Metazoa</taxon>
        <taxon>Ecdysozoa</taxon>
        <taxon>Arthropoda</taxon>
        <taxon>Hexapoda</taxon>
        <taxon>Insecta</taxon>
        <taxon>Pterygota</taxon>
        <taxon>Neoptera</taxon>
        <taxon>Endopterygota</taxon>
        <taxon>Hymenoptera</taxon>
        <taxon>Apocrita</taxon>
        <taxon>Aculeata</taxon>
        <taxon>Formicoidea</taxon>
        <taxon>Formicidae</taxon>
        <taxon>Ponerinae</taxon>
        <taxon>Ponerini</taxon>
        <taxon>Harpegnathos</taxon>
    </lineage>
</organism>
<reference evidence="1 2" key="1">
    <citation type="journal article" date="2010" name="Science">
        <title>Genomic comparison of the ants Camponotus floridanus and Harpegnathos saltator.</title>
        <authorList>
            <person name="Bonasio R."/>
            <person name="Zhang G."/>
            <person name="Ye C."/>
            <person name="Mutti N.S."/>
            <person name="Fang X."/>
            <person name="Qin N."/>
            <person name="Donahue G."/>
            <person name="Yang P."/>
            <person name="Li Q."/>
            <person name="Li C."/>
            <person name="Zhang P."/>
            <person name="Huang Z."/>
            <person name="Berger S.L."/>
            <person name="Reinberg D."/>
            <person name="Wang J."/>
            <person name="Liebig J."/>
        </authorList>
    </citation>
    <scope>NUCLEOTIDE SEQUENCE [LARGE SCALE GENOMIC DNA]</scope>
    <source>
        <strain evidence="1 2">R22 G/1</strain>
    </source>
</reference>
<dbReference type="Proteomes" id="UP000008237">
    <property type="component" value="Unassembled WGS sequence"/>
</dbReference>
<accession>E2B8B9</accession>